<comment type="caution">
    <text evidence="2">The sequence shown here is derived from an EMBL/GenBank/DDBJ whole genome shotgun (WGS) entry which is preliminary data.</text>
</comment>
<reference evidence="2 3" key="1">
    <citation type="submission" date="2019-07" db="EMBL/GenBank/DDBJ databases">
        <title>New species of Amycolatopsis and Streptomyces.</title>
        <authorList>
            <person name="Duangmal K."/>
            <person name="Teo W.F.A."/>
            <person name="Lipun K."/>
        </authorList>
    </citation>
    <scope>NUCLEOTIDE SEQUENCE [LARGE SCALE GENOMIC DNA]</scope>
    <source>
        <strain evidence="2 3">JCM 30562</strain>
    </source>
</reference>
<protein>
    <submittedName>
        <fullName evidence="2">Uncharacterized protein</fullName>
    </submittedName>
</protein>
<dbReference type="EMBL" id="VJZA01000069">
    <property type="protein sequence ID" value="TVT17959.1"/>
    <property type="molecule type" value="Genomic_DNA"/>
</dbReference>
<gene>
    <name evidence="1" type="ORF">FNH06_29475</name>
    <name evidence="2" type="ORF">FNH06_29495</name>
</gene>
<dbReference type="AlphaFoldDB" id="A0A558A118"/>
<dbReference type="Proteomes" id="UP000318578">
    <property type="component" value="Unassembled WGS sequence"/>
</dbReference>
<evidence type="ECO:0000313" key="3">
    <source>
        <dbReference type="Proteomes" id="UP000318578"/>
    </source>
</evidence>
<proteinExistence type="predicted"/>
<dbReference type="EMBL" id="VJZA01000069">
    <property type="protein sequence ID" value="TVT17955.1"/>
    <property type="molecule type" value="Genomic_DNA"/>
</dbReference>
<dbReference type="RefSeq" id="WP_144643207.1">
    <property type="nucleotide sequence ID" value="NZ_BNAX01000006.1"/>
</dbReference>
<organism evidence="2 3">
    <name type="scientific">Amycolatopsis acidiphila</name>
    <dbReference type="NCBI Taxonomy" id="715473"/>
    <lineage>
        <taxon>Bacteria</taxon>
        <taxon>Bacillati</taxon>
        <taxon>Actinomycetota</taxon>
        <taxon>Actinomycetes</taxon>
        <taxon>Pseudonocardiales</taxon>
        <taxon>Pseudonocardiaceae</taxon>
        <taxon>Amycolatopsis</taxon>
    </lineage>
</organism>
<evidence type="ECO:0000313" key="1">
    <source>
        <dbReference type="EMBL" id="TVT17955.1"/>
    </source>
</evidence>
<name>A0A558A118_9PSEU</name>
<dbReference type="OrthoDB" id="3629810at2"/>
<evidence type="ECO:0000313" key="2">
    <source>
        <dbReference type="EMBL" id="TVT17959.1"/>
    </source>
</evidence>
<keyword evidence="3" id="KW-1185">Reference proteome</keyword>
<accession>A0A558A118</accession>
<sequence length="84" mass="8941">MPTTIDPSLLRELGSGLVDPDCPDGRVCVRCAVPATLYAVDLLGTAWDTCAAHHGQVMLALLRGEVEDIERSLSAPTLKLLKSP</sequence>